<dbReference type="Proteomes" id="UP000017842">
    <property type="component" value="Unassembled WGS sequence"/>
</dbReference>
<dbReference type="SMART" id="SM00382">
    <property type="entry name" value="AAA"/>
    <property type="match status" value="1"/>
</dbReference>
<dbReference type="PANTHER" id="PTHR35894">
    <property type="entry name" value="GENERAL SECRETION PATHWAY PROTEIN A-RELATED"/>
    <property type="match status" value="1"/>
</dbReference>
<dbReference type="InterPro" id="IPR027417">
    <property type="entry name" value="P-loop_NTPase"/>
</dbReference>
<dbReference type="Gene3D" id="3.40.50.300">
    <property type="entry name" value="P-loop containing nucleotide triphosphate hydrolases"/>
    <property type="match status" value="1"/>
</dbReference>
<dbReference type="SUPFAM" id="SSF52540">
    <property type="entry name" value="P-loop containing nucleoside triphosphate hydrolases"/>
    <property type="match status" value="1"/>
</dbReference>
<dbReference type="PATRIC" id="fig|1116472.3.peg.2870"/>
<organism evidence="2 3">
    <name type="scientific">Methyloglobulus morosus KoM1</name>
    <dbReference type="NCBI Taxonomy" id="1116472"/>
    <lineage>
        <taxon>Bacteria</taxon>
        <taxon>Pseudomonadati</taxon>
        <taxon>Pseudomonadota</taxon>
        <taxon>Gammaproteobacteria</taxon>
        <taxon>Methylococcales</taxon>
        <taxon>Methylococcaceae</taxon>
        <taxon>Methyloglobulus</taxon>
    </lineage>
</organism>
<dbReference type="Gene3D" id="3.90.70.10">
    <property type="entry name" value="Cysteine proteinases"/>
    <property type="match status" value="1"/>
</dbReference>
<evidence type="ECO:0000313" key="2">
    <source>
        <dbReference type="EMBL" id="ESS71385.1"/>
    </source>
</evidence>
<dbReference type="InterPro" id="IPR036365">
    <property type="entry name" value="PGBD-like_sf"/>
</dbReference>
<dbReference type="eggNOG" id="COG3267">
    <property type="taxonomic scope" value="Bacteria"/>
</dbReference>
<dbReference type="InterPro" id="IPR049945">
    <property type="entry name" value="AAA_22"/>
</dbReference>
<dbReference type="CDD" id="cd00009">
    <property type="entry name" value="AAA"/>
    <property type="match status" value="1"/>
</dbReference>
<dbReference type="Pfam" id="PF13401">
    <property type="entry name" value="AAA_22"/>
    <property type="match status" value="1"/>
</dbReference>
<dbReference type="SUPFAM" id="SSF47090">
    <property type="entry name" value="PGBD-like"/>
    <property type="match status" value="1"/>
</dbReference>
<dbReference type="eggNOG" id="COG3409">
    <property type="taxonomic scope" value="Bacteria"/>
</dbReference>
<dbReference type="InterPro" id="IPR036366">
    <property type="entry name" value="PGBDSf"/>
</dbReference>
<name>V5BDL1_9GAMM</name>
<dbReference type="STRING" id="1116472.MGMO_105c00370"/>
<dbReference type="AlphaFoldDB" id="V5BDL1"/>
<comment type="caution">
    <text evidence="2">The sequence shown here is derived from an EMBL/GenBank/DDBJ whole genome shotgun (WGS) entry which is preliminary data.</text>
</comment>
<dbReference type="InterPro" id="IPR003593">
    <property type="entry name" value="AAA+_ATPase"/>
</dbReference>
<feature type="domain" description="AAA+ ATPase" evidence="1">
    <location>
        <begin position="42"/>
        <end position="185"/>
    </location>
</feature>
<accession>V5BDL1</accession>
<evidence type="ECO:0000313" key="3">
    <source>
        <dbReference type="Proteomes" id="UP000017842"/>
    </source>
</evidence>
<dbReference type="Pfam" id="PF01471">
    <property type="entry name" value="PG_binding_1"/>
    <property type="match status" value="1"/>
</dbReference>
<reference evidence="2 3" key="1">
    <citation type="journal article" date="2013" name="Genome Announc.">
        <title>Draft Genome Sequence of the Methanotrophic Gammaproteobacterium Methyloglobulus morosus DSM 22980 Strain KoM1.</title>
        <authorList>
            <person name="Poehlein A."/>
            <person name="Deutzmann J.S."/>
            <person name="Daniel R."/>
            <person name="Simeonova D.D."/>
        </authorList>
    </citation>
    <scope>NUCLEOTIDE SEQUENCE [LARGE SCALE GENOMIC DNA]</scope>
    <source>
        <strain evidence="2 3">KoM1</strain>
    </source>
</reference>
<proteinExistence type="predicted"/>
<sequence>MYNEYFHFSELPFSIAPDPHFIFMSARHQEGLAHLLYGINHGGGFVALTGEVGTGKTTLCHCLLQQLPENIDIALILNPKLDAIELLATICDELRIAYDKHQHSLKNLIDALNQHLLTAHANGRRTVLVIDEAQNLSLEVLEQVRLLTNLETTKTKLLQIILVGQPELKDLLNRRELRQLNQRITARYHLLPLSLPETRTYIRHRLMMCKGDPDLFKEKAIDKIFHYSKGIPRIINIISHCALLGAYSTDTRVITPAIIKRAAKETLAPTHDKPFWLKPILAGLALSCLAIGLYYKTYYASNQAPPKIKTIIPDALPEKPSIGPLVPAKVAPTVIKHEPPVAETKPFSAWLADPALTLSAGLSNALKRWGKEPPTSQQVDCNTALKMGLKCQFDKGNWKDLLAFNRPVVLEFSLSPETKHYVLLTAIKDGRPTFAFDHDVTFPLADVLSFWDGYYVLLWQPPKPGVNMIFPGQSSDNVVWLRERLAAIDGVNPEVKNRRFFDADLKARVVNFQRTYHLKQDGKVGIQTIFHLDNATGAQGSPHLKQD</sequence>
<dbReference type="GO" id="GO:0016887">
    <property type="term" value="F:ATP hydrolysis activity"/>
    <property type="evidence" value="ECO:0007669"/>
    <property type="project" value="InterPro"/>
</dbReference>
<protein>
    <submittedName>
        <fullName evidence="2">General secretion pathway protein A</fullName>
    </submittedName>
</protein>
<dbReference type="InterPro" id="IPR002477">
    <property type="entry name" value="Peptidoglycan-bd-like"/>
</dbReference>
<dbReference type="OrthoDB" id="9780149at2"/>
<keyword evidence="3" id="KW-1185">Reference proteome</keyword>
<evidence type="ECO:0000259" key="1">
    <source>
        <dbReference type="SMART" id="SM00382"/>
    </source>
</evidence>
<dbReference type="Gene3D" id="1.10.101.10">
    <property type="entry name" value="PGBD-like superfamily/PGBD"/>
    <property type="match status" value="1"/>
</dbReference>
<dbReference type="PANTHER" id="PTHR35894:SF1">
    <property type="entry name" value="PHOSPHORIBULOKINASE _ URIDINE KINASE FAMILY"/>
    <property type="match status" value="1"/>
</dbReference>
<dbReference type="InterPro" id="IPR052026">
    <property type="entry name" value="ExeA_AAA_ATPase_DNA-bind"/>
</dbReference>
<dbReference type="EMBL" id="AYLO01000100">
    <property type="protein sequence ID" value="ESS71385.1"/>
    <property type="molecule type" value="Genomic_DNA"/>
</dbReference>
<gene>
    <name evidence="2" type="primary">exeA</name>
    <name evidence="2" type="ORF">MGMO_105c00370</name>
</gene>